<organism evidence="1 2">
    <name type="scientific">Marinobacter aromaticivorans</name>
    <dbReference type="NCBI Taxonomy" id="1494078"/>
    <lineage>
        <taxon>Bacteria</taxon>
        <taxon>Pseudomonadati</taxon>
        <taxon>Pseudomonadota</taxon>
        <taxon>Gammaproteobacteria</taxon>
        <taxon>Pseudomonadales</taxon>
        <taxon>Marinobacteraceae</taxon>
        <taxon>Marinobacter</taxon>
    </lineage>
</organism>
<evidence type="ECO:0000313" key="2">
    <source>
        <dbReference type="Proteomes" id="UP001596506"/>
    </source>
</evidence>
<dbReference type="Proteomes" id="UP001596506">
    <property type="component" value="Unassembled WGS sequence"/>
</dbReference>
<keyword evidence="2" id="KW-1185">Reference proteome</keyword>
<accession>A0ABW2IWI3</accession>
<protein>
    <recommendedName>
        <fullName evidence="3">Lipase helper protein</fullName>
    </recommendedName>
</protein>
<reference evidence="2" key="1">
    <citation type="journal article" date="2019" name="Int. J. Syst. Evol. Microbiol.">
        <title>The Global Catalogue of Microorganisms (GCM) 10K type strain sequencing project: providing services to taxonomists for standard genome sequencing and annotation.</title>
        <authorList>
            <consortium name="The Broad Institute Genomics Platform"/>
            <consortium name="The Broad Institute Genome Sequencing Center for Infectious Disease"/>
            <person name="Wu L."/>
            <person name="Ma J."/>
        </authorList>
    </citation>
    <scope>NUCLEOTIDE SEQUENCE [LARGE SCALE GENOMIC DNA]</scope>
    <source>
        <strain evidence="2">CCUG 60559</strain>
    </source>
</reference>
<dbReference type="RefSeq" id="WP_157807813.1">
    <property type="nucleotide sequence ID" value="NZ_JBHTBD010000003.1"/>
</dbReference>
<comment type="caution">
    <text evidence="1">The sequence shown here is derived from an EMBL/GenBank/DDBJ whole genome shotgun (WGS) entry which is preliminary data.</text>
</comment>
<evidence type="ECO:0008006" key="3">
    <source>
        <dbReference type="Google" id="ProtNLM"/>
    </source>
</evidence>
<sequence>MRIWKVPLVLVLIVAGATVLLWQLAKQPLRNASDKALSRPLMADPEAGVNGLSARGIIMAEDDTQLTAEQQAMLDDPRVIEFAKRLDFQDEVRGFFSDAAALPPDETRRKATAIGNRLNEYENTGQVSAPEALVLRLAMVQLLEPDEASAKTAAAALIEEYRSASEARLADWKSRPKPEFESYKDREQAIVAEVMAMERFPDGLTRDQYLRQRLQEARIETMGQGEQK</sequence>
<gene>
    <name evidence="1" type="ORF">ACFQQA_10310</name>
</gene>
<proteinExistence type="predicted"/>
<evidence type="ECO:0000313" key="1">
    <source>
        <dbReference type="EMBL" id="MFC7295115.1"/>
    </source>
</evidence>
<name>A0ABW2IWI3_9GAMM</name>
<dbReference type="EMBL" id="JBHTBD010000003">
    <property type="protein sequence ID" value="MFC7295115.1"/>
    <property type="molecule type" value="Genomic_DNA"/>
</dbReference>